<keyword evidence="6" id="KW-1185">Reference proteome</keyword>
<dbReference type="RefSeq" id="WP_116416417.1">
    <property type="nucleotide sequence ID" value="NZ_NBWZ01000001.1"/>
</dbReference>
<dbReference type="EMBL" id="NBWZ01000001">
    <property type="protein sequence ID" value="RFA11044.1"/>
    <property type="molecule type" value="Genomic_DNA"/>
</dbReference>
<protein>
    <recommendedName>
        <fullName evidence="4">HTH cro/C1-type domain-containing protein</fullName>
    </recommendedName>
</protein>
<keyword evidence="2" id="KW-0238">DNA-binding</keyword>
<keyword evidence="3" id="KW-0804">Transcription</keyword>
<proteinExistence type="predicted"/>
<dbReference type="InterPro" id="IPR010982">
    <property type="entry name" value="Lambda_DNA-bd_dom_sf"/>
</dbReference>
<dbReference type="SUPFAM" id="SSF47413">
    <property type="entry name" value="lambda repressor-like DNA-binding domains"/>
    <property type="match status" value="1"/>
</dbReference>
<comment type="caution">
    <text evidence="5">The sequence shown here is derived from an EMBL/GenBank/DDBJ whole genome shotgun (WGS) entry which is preliminary data.</text>
</comment>
<dbReference type="OrthoDB" id="5148209at2"/>
<dbReference type="InterPro" id="IPR001387">
    <property type="entry name" value="Cro/C1-type_HTH"/>
</dbReference>
<dbReference type="CDD" id="cd00093">
    <property type="entry name" value="HTH_XRE"/>
    <property type="match status" value="1"/>
</dbReference>
<dbReference type="InterPro" id="IPR050807">
    <property type="entry name" value="TransReg_Diox_bact_type"/>
</dbReference>
<dbReference type="AlphaFoldDB" id="A0A3E0VM43"/>
<evidence type="ECO:0000256" key="3">
    <source>
        <dbReference type="ARBA" id="ARBA00023163"/>
    </source>
</evidence>
<evidence type="ECO:0000256" key="1">
    <source>
        <dbReference type="ARBA" id="ARBA00023015"/>
    </source>
</evidence>
<sequence length="93" mass="10225">MPVSKALTSPEQTLARTNIRKAIGTQIVRLRQREGLTQEALALAAGWSRNQLIFVEHGERGIQIERLYELAEALGVTVHDLLPVNLGEALPEG</sequence>
<dbReference type="PANTHER" id="PTHR46797:SF23">
    <property type="entry name" value="HTH-TYPE TRANSCRIPTIONAL REGULATOR SUTR"/>
    <property type="match status" value="1"/>
</dbReference>
<name>A0A3E0VM43_9MICO</name>
<gene>
    <name evidence="5" type="ORF">B7R54_01750</name>
</gene>
<dbReference type="Pfam" id="PF01381">
    <property type="entry name" value="HTH_3"/>
    <property type="match status" value="1"/>
</dbReference>
<evidence type="ECO:0000313" key="6">
    <source>
        <dbReference type="Proteomes" id="UP000256486"/>
    </source>
</evidence>
<dbReference type="Proteomes" id="UP000256486">
    <property type="component" value="Unassembled WGS sequence"/>
</dbReference>
<evidence type="ECO:0000256" key="2">
    <source>
        <dbReference type="ARBA" id="ARBA00023125"/>
    </source>
</evidence>
<organism evidence="5 6">
    <name type="scientific">Subtercola boreus</name>
    <dbReference type="NCBI Taxonomy" id="120213"/>
    <lineage>
        <taxon>Bacteria</taxon>
        <taxon>Bacillati</taxon>
        <taxon>Actinomycetota</taxon>
        <taxon>Actinomycetes</taxon>
        <taxon>Micrococcales</taxon>
        <taxon>Microbacteriaceae</taxon>
        <taxon>Subtercola</taxon>
    </lineage>
</organism>
<dbReference type="GO" id="GO:0003677">
    <property type="term" value="F:DNA binding"/>
    <property type="evidence" value="ECO:0007669"/>
    <property type="project" value="UniProtKB-KW"/>
</dbReference>
<evidence type="ECO:0000259" key="4">
    <source>
        <dbReference type="PROSITE" id="PS50943"/>
    </source>
</evidence>
<evidence type="ECO:0000313" key="5">
    <source>
        <dbReference type="EMBL" id="RFA11044.1"/>
    </source>
</evidence>
<dbReference type="GO" id="GO:0005829">
    <property type="term" value="C:cytosol"/>
    <property type="evidence" value="ECO:0007669"/>
    <property type="project" value="TreeGrafter"/>
</dbReference>
<feature type="domain" description="HTH cro/C1-type" evidence="4">
    <location>
        <begin position="27"/>
        <end position="81"/>
    </location>
</feature>
<dbReference type="Gene3D" id="1.10.260.40">
    <property type="entry name" value="lambda repressor-like DNA-binding domains"/>
    <property type="match status" value="1"/>
</dbReference>
<dbReference type="PANTHER" id="PTHR46797">
    <property type="entry name" value="HTH-TYPE TRANSCRIPTIONAL REGULATOR"/>
    <property type="match status" value="1"/>
</dbReference>
<dbReference type="PROSITE" id="PS50943">
    <property type="entry name" value="HTH_CROC1"/>
    <property type="match status" value="1"/>
</dbReference>
<accession>A0A3E0VM43</accession>
<keyword evidence="1" id="KW-0805">Transcription regulation</keyword>
<reference evidence="5 6" key="1">
    <citation type="submission" date="2017-04" db="EMBL/GenBank/DDBJ databases">
        <title>Comparative genome analysis of Subtercola boreus.</title>
        <authorList>
            <person name="Cho Y.-J."/>
            <person name="Cho A."/>
            <person name="Kim O.-S."/>
            <person name="Lee J.-I."/>
        </authorList>
    </citation>
    <scope>NUCLEOTIDE SEQUENCE [LARGE SCALE GENOMIC DNA]</scope>
    <source>
        <strain evidence="5 6">K300</strain>
    </source>
</reference>
<dbReference type="GO" id="GO:0003700">
    <property type="term" value="F:DNA-binding transcription factor activity"/>
    <property type="evidence" value="ECO:0007669"/>
    <property type="project" value="TreeGrafter"/>
</dbReference>
<dbReference type="SMART" id="SM00530">
    <property type="entry name" value="HTH_XRE"/>
    <property type="match status" value="1"/>
</dbReference>